<dbReference type="UniPathway" id="UPA00051">
    <property type="reaction ID" value="UER00074"/>
</dbReference>
<dbReference type="GO" id="GO:0009086">
    <property type="term" value="P:methionine biosynthetic process"/>
    <property type="evidence" value="ECO:0007669"/>
    <property type="project" value="UniProtKB-UniRule"/>
</dbReference>
<proteinExistence type="inferred from homology"/>
<evidence type="ECO:0000259" key="4">
    <source>
        <dbReference type="Pfam" id="PF00561"/>
    </source>
</evidence>
<dbReference type="GO" id="GO:0004792">
    <property type="term" value="F:thiosulfate-cyanide sulfurtransferase activity"/>
    <property type="evidence" value="ECO:0007669"/>
    <property type="project" value="InterPro"/>
</dbReference>
<keyword evidence="2" id="KW-0012">Acyltransferase</keyword>
<dbReference type="Pfam" id="PF00561">
    <property type="entry name" value="Abhydrolase_1"/>
    <property type="match status" value="1"/>
</dbReference>
<dbReference type="RefSeq" id="WP_093317911.1">
    <property type="nucleotide sequence ID" value="NZ_FOAF01000001.1"/>
</dbReference>
<comment type="function">
    <text evidence="2">Transfers an acetyl group from acetyl-CoA to L-homoserine, forming acetyl-L-homoserine.</text>
</comment>
<feature type="domain" description="AB hydrolase-1" evidence="4">
    <location>
        <begin position="40"/>
        <end position="321"/>
    </location>
</feature>
<dbReference type="PROSITE" id="PS00380">
    <property type="entry name" value="RHODANESE_1"/>
    <property type="match status" value="1"/>
</dbReference>
<sequence>MSIHTFNYNKTFKLESGKRLKGLNIAYHTYGRLNTRKDNVIWVCHALTANADVFDWWPGLFGEKDLFNPHEHFIVCANIIGSHYGTTSPLSINPATGLPYYLAFPTFSIRDLAVAHELLAEHLGIHKIKVLTGGSLGGQQAMEWAIMHPERMENLILLATNAQHSPWGVAFNESQRLAISADRTFYANKPNGGAKGLKVARSIALLSYRTYETYGATQLETSDEKQDDFKASSYQNYQGEKLVKRFNAYSYWFLSKAMDGHNVGRGRNGAPNALKKIKAKTLVIGITSDILFPEEEQKFLTKHIPGAKFISIDSFYGHDGFLIETKQISKEISSFLKQVYPNKQAISLQPLI</sequence>
<dbReference type="InterPro" id="IPR008220">
    <property type="entry name" value="HAT_MetX-like"/>
</dbReference>
<dbReference type="PANTHER" id="PTHR32268:SF11">
    <property type="entry name" value="HOMOSERINE O-ACETYLTRANSFERASE"/>
    <property type="match status" value="1"/>
</dbReference>
<dbReference type="NCBIfam" id="TIGR01392">
    <property type="entry name" value="homoserO_Ac_trn"/>
    <property type="match status" value="1"/>
</dbReference>
<evidence type="ECO:0000256" key="1">
    <source>
        <dbReference type="ARBA" id="ARBA00022679"/>
    </source>
</evidence>
<evidence type="ECO:0000313" key="5">
    <source>
        <dbReference type="EMBL" id="SEK55130.1"/>
    </source>
</evidence>
<keyword evidence="2" id="KW-0486">Methionine biosynthesis</keyword>
<feature type="binding site" evidence="2">
    <location>
        <position position="319"/>
    </location>
    <ligand>
        <name>substrate</name>
    </ligand>
</feature>
<dbReference type="PANTHER" id="PTHR32268">
    <property type="entry name" value="HOMOSERINE O-ACETYLTRANSFERASE"/>
    <property type="match status" value="1"/>
</dbReference>
<dbReference type="InterPro" id="IPR001307">
    <property type="entry name" value="Thiosulphate_STrfase_CS"/>
</dbReference>
<comment type="pathway">
    <text evidence="2">Amino-acid biosynthesis; L-methionine biosynthesis via de novo pathway; O-acetyl-L-homoserine from L-homoserine: step 1/1.</text>
</comment>
<feature type="active site" evidence="2 3">
    <location>
        <position position="289"/>
    </location>
</feature>
<keyword evidence="6" id="KW-1185">Reference proteome</keyword>
<dbReference type="HAMAP" id="MF_00296">
    <property type="entry name" value="MetX_acyltransf"/>
    <property type="match status" value="1"/>
</dbReference>
<dbReference type="Gene3D" id="3.40.50.1820">
    <property type="entry name" value="alpha/beta hydrolase"/>
    <property type="match status" value="1"/>
</dbReference>
<dbReference type="OrthoDB" id="9800754at2"/>
<dbReference type="AlphaFoldDB" id="A0A1H7I147"/>
<accession>A0A1H7I147</accession>
<dbReference type="InterPro" id="IPR029058">
    <property type="entry name" value="AB_hydrolase_fold"/>
</dbReference>
<evidence type="ECO:0000313" key="6">
    <source>
        <dbReference type="Proteomes" id="UP000199421"/>
    </source>
</evidence>
<comment type="caution">
    <text evidence="2">Lacks conserved residue(s) required for the propagation of feature annotation.</text>
</comment>
<dbReference type="EMBL" id="FOAF01000001">
    <property type="protein sequence ID" value="SEK55130.1"/>
    <property type="molecule type" value="Genomic_DNA"/>
</dbReference>
<feature type="active site" evidence="2 3">
    <location>
        <position position="318"/>
    </location>
</feature>
<keyword evidence="2" id="KW-0963">Cytoplasm</keyword>
<dbReference type="InterPro" id="IPR000073">
    <property type="entry name" value="AB_hydrolase_1"/>
</dbReference>
<feature type="binding site" evidence="2">
    <location>
        <position position="201"/>
    </location>
    <ligand>
        <name>substrate</name>
    </ligand>
</feature>
<feature type="active site" description="Nucleophile" evidence="2 3">
    <location>
        <position position="135"/>
    </location>
</feature>
<keyword evidence="2" id="KW-0028">Amino-acid biosynthesis</keyword>
<comment type="subcellular location">
    <subcellularLocation>
        <location evidence="2">Cytoplasm</location>
    </subcellularLocation>
</comment>
<keyword evidence="1 2" id="KW-0808">Transferase</keyword>
<organism evidence="5 6">
    <name type="scientific">Olivibacter domesticus</name>
    <name type="common">Pseudosphingobacterium domesticum</name>
    <dbReference type="NCBI Taxonomy" id="407022"/>
    <lineage>
        <taxon>Bacteria</taxon>
        <taxon>Pseudomonadati</taxon>
        <taxon>Bacteroidota</taxon>
        <taxon>Sphingobacteriia</taxon>
        <taxon>Sphingobacteriales</taxon>
        <taxon>Sphingobacteriaceae</taxon>
        <taxon>Olivibacter</taxon>
    </lineage>
</organism>
<dbReference type="PIRSF" id="PIRSF000443">
    <property type="entry name" value="Homoser_Ac_trans"/>
    <property type="match status" value="1"/>
</dbReference>
<dbReference type="STRING" id="407022.SAMN05661044_00522"/>
<evidence type="ECO:0000256" key="3">
    <source>
        <dbReference type="PIRSR" id="PIRSR000443-1"/>
    </source>
</evidence>
<dbReference type="GO" id="GO:0004414">
    <property type="term" value="F:homoserine O-acetyltransferase activity"/>
    <property type="evidence" value="ECO:0007669"/>
    <property type="project" value="UniProtKB-UniRule"/>
</dbReference>
<comment type="catalytic activity">
    <reaction evidence="2">
        <text>L-homoserine + acetyl-CoA = O-acetyl-L-homoserine + CoA</text>
        <dbReference type="Rhea" id="RHEA:13701"/>
        <dbReference type="ChEBI" id="CHEBI:57287"/>
        <dbReference type="ChEBI" id="CHEBI:57288"/>
        <dbReference type="ChEBI" id="CHEBI:57476"/>
        <dbReference type="ChEBI" id="CHEBI:57716"/>
        <dbReference type="EC" id="2.3.1.31"/>
    </reaction>
</comment>
<dbReference type="GO" id="GO:0005737">
    <property type="term" value="C:cytoplasm"/>
    <property type="evidence" value="ECO:0007669"/>
    <property type="project" value="UniProtKB-SubCell"/>
</dbReference>
<dbReference type="Proteomes" id="UP000199421">
    <property type="component" value="Unassembled WGS sequence"/>
</dbReference>
<gene>
    <name evidence="2" type="primary">metXA</name>
    <name evidence="5" type="ORF">SAMN05661044_00522</name>
</gene>
<dbReference type="SUPFAM" id="SSF53474">
    <property type="entry name" value="alpha/beta-Hydrolases"/>
    <property type="match status" value="1"/>
</dbReference>
<protein>
    <recommendedName>
        <fullName evidence="2">Homoserine O-acetyltransferase</fullName>
        <shortName evidence="2">HAT</shortName>
        <ecNumber evidence="2">2.3.1.31</ecNumber>
    </recommendedName>
    <alternativeName>
        <fullName evidence="2">Homoserine transacetylase</fullName>
        <shortName evidence="2">HTA</shortName>
    </alternativeName>
</protein>
<dbReference type="GO" id="GO:0009092">
    <property type="term" value="P:homoserine metabolic process"/>
    <property type="evidence" value="ECO:0007669"/>
    <property type="project" value="TreeGrafter"/>
</dbReference>
<comment type="subunit">
    <text evidence="2">Homodimer.</text>
</comment>
<name>A0A1H7I147_OLID1</name>
<evidence type="ECO:0000256" key="2">
    <source>
        <dbReference type="HAMAP-Rule" id="MF_00296"/>
    </source>
</evidence>
<comment type="similarity">
    <text evidence="2">Belongs to the AB hydrolase superfamily. MetX family.</text>
</comment>
<dbReference type="EC" id="2.3.1.31" evidence="2"/>
<reference evidence="6" key="1">
    <citation type="submission" date="2016-10" db="EMBL/GenBank/DDBJ databases">
        <authorList>
            <person name="Varghese N."/>
            <person name="Submissions S."/>
        </authorList>
    </citation>
    <scope>NUCLEOTIDE SEQUENCE [LARGE SCALE GENOMIC DNA]</scope>
    <source>
        <strain evidence="6">DSM 18733</strain>
    </source>
</reference>